<reference evidence="1" key="1">
    <citation type="submission" date="2025-03" db="EMBL/GenBank/DDBJ databases">
        <authorList>
            <consortium name="ELIXIR-Norway"/>
            <consortium name="Elixir Norway"/>
        </authorList>
    </citation>
    <scope>NUCLEOTIDE SEQUENCE</scope>
</reference>
<sequence>MGCRPPSQLWRADTRGCFGRSGHASTSRPWGCRVRTRVHLPSLGVSGQDTRPPPVPGREGVCSREGHRDLPKDTDTAPEGQGRRPTLFHSQHKGLTHNKSGEE</sequence>
<evidence type="ECO:0000313" key="1">
    <source>
        <dbReference type="EMBL" id="CAN0501709.1"/>
    </source>
</evidence>
<gene>
    <name evidence="1" type="ORF">MRATA1EN22A_LOCUS22356</name>
</gene>
<protein>
    <submittedName>
        <fullName evidence="1">Uncharacterized protein</fullName>
    </submittedName>
</protein>
<evidence type="ECO:0000313" key="2">
    <source>
        <dbReference type="Proteomes" id="UP001162501"/>
    </source>
</evidence>
<organism evidence="1 2">
    <name type="scientific">Rangifer tarandus platyrhynchus</name>
    <name type="common">Svalbard reindeer</name>
    <dbReference type="NCBI Taxonomy" id="3082113"/>
    <lineage>
        <taxon>Eukaryota</taxon>
        <taxon>Metazoa</taxon>
        <taxon>Chordata</taxon>
        <taxon>Craniata</taxon>
        <taxon>Vertebrata</taxon>
        <taxon>Euteleostomi</taxon>
        <taxon>Mammalia</taxon>
        <taxon>Eutheria</taxon>
        <taxon>Laurasiatheria</taxon>
        <taxon>Artiodactyla</taxon>
        <taxon>Ruminantia</taxon>
        <taxon>Pecora</taxon>
        <taxon>Cervidae</taxon>
        <taxon>Odocoileinae</taxon>
        <taxon>Rangifer</taxon>
    </lineage>
</organism>
<accession>A0ACB1MJZ2</accession>
<proteinExistence type="predicted"/>
<dbReference type="Proteomes" id="UP001162501">
    <property type="component" value="Chromosome 34"/>
</dbReference>
<name>A0ACB1MJZ2_RANTA</name>
<dbReference type="EMBL" id="OZ243562">
    <property type="protein sequence ID" value="CAN0501709.1"/>
    <property type="molecule type" value="Genomic_DNA"/>
</dbReference>